<dbReference type="GO" id="GO:0000103">
    <property type="term" value="P:sulfate assimilation"/>
    <property type="evidence" value="ECO:0007669"/>
    <property type="project" value="InterPro"/>
</dbReference>
<dbReference type="CDD" id="cd02027">
    <property type="entry name" value="APSK"/>
    <property type="match status" value="1"/>
</dbReference>
<gene>
    <name evidence="6" type="ORF">KQX54_007895</name>
</gene>
<dbReference type="PANTHER" id="PTHR11055:SF1">
    <property type="entry name" value="PAPS SYNTHETASE, ISOFORM D"/>
    <property type="match status" value="1"/>
</dbReference>
<evidence type="ECO:0000256" key="3">
    <source>
        <dbReference type="ARBA" id="ARBA00022741"/>
    </source>
</evidence>
<keyword evidence="3" id="KW-0547">Nucleotide-binding</keyword>
<keyword evidence="2" id="KW-0808">Transferase</keyword>
<dbReference type="PANTHER" id="PTHR11055">
    <property type="entry name" value="BIFUNCTIONAL 3'-PHOSPHOADENOSINE 5'-PHOSPHOSULFATE SYNTHASE"/>
    <property type="match status" value="1"/>
</dbReference>
<keyword evidence="4" id="KW-0067">ATP-binding</keyword>
<evidence type="ECO:0000313" key="6">
    <source>
        <dbReference type="EMBL" id="KAH0534750.1"/>
    </source>
</evidence>
<dbReference type="SUPFAM" id="SSF52540">
    <property type="entry name" value="P-loop containing nucleoside triphosphate hydrolases"/>
    <property type="match status" value="1"/>
</dbReference>
<dbReference type="GO" id="GO:0004020">
    <property type="term" value="F:adenylylsulfate kinase activity"/>
    <property type="evidence" value="ECO:0007669"/>
    <property type="project" value="UniProtKB-EC"/>
</dbReference>
<dbReference type="InterPro" id="IPR027417">
    <property type="entry name" value="P-loop_NTPase"/>
</dbReference>
<evidence type="ECO:0000256" key="1">
    <source>
        <dbReference type="ARBA" id="ARBA00004678"/>
    </source>
</evidence>
<accession>A0AAV7HRS8</accession>
<keyword evidence="7" id="KW-1185">Reference proteome</keyword>
<dbReference type="AlphaFoldDB" id="A0AAV7HRS8"/>
<dbReference type="InterPro" id="IPR059117">
    <property type="entry name" value="APS_kinase_dom"/>
</dbReference>
<feature type="domain" description="APS kinase" evidence="5">
    <location>
        <begin position="18"/>
        <end position="152"/>
    </location>
</feature>
<evidence type="ECO:0000256" key="2">
    <source>
        <dbReference type="ARBA" id="ARBA00022679"/>
    </source>
</evidence>
<evidence type="ECO:0000259" key="5">
    <source>
        <dbReference type="Pfam" id="PF01583"/>
    </source>
</evidence>
<proteinExistence type="predicted"/>
<dbReference type="EMBL" id="JAHXZJ010002982">
    <property type="protein sequence ID" value="KAH0534750.1"/>
    <property type="molecule type" value="Genomic_DNA"/>
</dbReference>
<evidence type="ECO:0000313" key="7">
    <source>
        <dbReference type="Proteomes" id="UP000826195"/>
    </source>
</evidence>
<dbReference type="Pfam" id="PF01583">
    <property type="entry name" value="APS_kinase"/>
    <property type="match status" value="1"/>
</dbReference>
<evidence type="ECO:0000256" key="4">
    <source>
        <dbReference type="ARBA" id="ARBA00022840"/>
    </source>
</evidence>
<sequence length="155" mass="17613">MVYTLRPYKKAITGILETLIAFNLKNFFVKRGIPAYSLDGDNLRSGLTNNLTSTKEDREDNIRRSAEVTKLFSDCGHITICSFVSPFSEYRSLARKIHQNVGLKFLEIFINALLDACDVKSFYEKARNGTIKCFTEIGQNYQASIDPDLILDTEQ</sequence>
<name>A0AAV7HRS8_COTGL</name>
<comment type="caution">
    <text evidence="6">The sequence shown here is derived from an EMBL/GenBank/DDBJ whole genome shotgun (WGS) entry which is preliminary data.</text>
</comment>
<organism evidence="6 7">
    <name type="scientific">Cotesia glomerata</name>
    <name type="common">Lepidopteran parasitic wasp</name>
    <name type="synonym">Apanteles glomeratus</name>
    <dbReference type="NCBI Taxonomy" id="32391"/>
    <lineage>
        <taxon>Eukaryota</taxon>
        <taxon>Metazoa</taxon>
        <taxon>Ecdysozoa</taxon>
        <taxon>Arthropoda</taxon>
        <taxon>Hexapoda</taxon>
        <taxon>Insecta</taxon>
        <taxon>Pterygota</taxon>
        <taxon>Neoptera</taxon>
        <taxon>Endopterygota</taxon>
        <taxon>Hymenoptera</taxon>
        <taxon>Apocrita</taxon>
        <taxon>Ichneumonoidea</taxon>
        <taxon>Braconidae</taxon>
        <taxon>Microgastrinae</taxon>
        <taxon>Cotesia</taxon>
    </lineage>
</organism>
<dbReference type="Gene3D" id="3.40.50.300">
    <property type="entry name" value="P-loop containing nucleotide triphosphate hydrolases"/>
    <property type="match status" value="1"/>
</dbReference>
<protein>
    <recommendedName>
        <fullName evidence="5">APS kinase domain-containing protein</fullName>
    </recommendedName>
</protein>
<comment type="pathway">
    <text evidence="1">Sulfur metabolism.</text>
</comment>
<dbReference type="GO" id="GO:0005524">
    <property type="term" value="F:ATP binding"/>
    <property type="evidence" value="ECO:0007669"/>
    <property type="project" value="UniProtKB-KW"/>
</dbReference>
<dbReference type="Proteomes" id="UP000826195">
    <property type="component" value="Unassembled WGS sequence"/>
</dbReference>
<dbReference type="GO" id="GO:0050428">
    <property type="term" value="P:3'-phosphoadenosine 5'-phosphosulfate biosynthetic process"/>
    <property type="evidence" value="ECO:0007669"/>
    <property type="project" value="TreeGrafter"/>
</dbReference>
<reference evidence="6 7" key="1">
    <citation type="journal article" date="2021" name="J. Hered.">
        <title>A chromosome-level genome assembly of the parasitoid wasp, Cotesia glomerata (Hymenoptera: Braconidae).</title>
        <authorList>
            <person name="Pinto B.J."/>
            <person name="Weis J.J."/>
            <person name="Gamble T."/>
            <person name="Ode P.J."/>
            <person name="Paul R."/>
            <person name="Zaspel J.M."/>
        </authorList>
    </citation>
    <scope>NUCLEOTIDE SEQUENCE [LARGE SCALE GENOMIC DNA]</scope>
    <source>
        <strain evidence="6">CgM1</strain>
    </source>
</reference>